<reference evidence="2 3" key="1">
    <citation type="submission" date="2022-12" db="EMBL/GenBank/DDBJ databases">
        <title>Chromosome-scale assembly of the Ensete ventricosum genome.</title>
        <authorList>
            <person name="Dussert Y."/>
            <person name="Stocks J."/>
            <person name="Wendawek A."/>
            <person name="Woldeyes F."/>
            <person name="Nichols R.A."/>
            <person name="Borrell J.S."/>
        </authorList>
    </citation>
    <scope>NUCLEOTIDE SEQUENCE [LARGE SCALE GENOMIC DNA]</scope>
    <source>
        <strain evidence="3">cv. Maze</strain>
        <tissue evidence="2">Seeds</tissue>
    </source>
</reference>
<keyword evidence="3" id="KW-1185">Reference proteome</keyword>
<dbReference type="InterPro" id="IPR036691">
    <property type="entry name" value="Endo/exonu/phosph_ase_sf"/>
</dbReference>
<dbReference type="GO" id="GO:0000175">
    <property type="term" value="F:3'-5'-RNA exonuclease activity"/>
    <property type="evidence" value="ECO:0007669"/>
    <property type="project" value="TreeGrafter"/>
</dbReference>
<proteinExistence type="predicted"/>
<dbReference type="AlphaFoldDB" id="A0AAV8Q4T4"/>
<accession>A0AAV8Q4T4</accession>
<evidence type="ECO:0000313" key="2">
    <source>
        <dbReference type="EMBL" id="KAJ8468128.1"/>
    </source>
</evidence>
<sequence length="525" mass="58307">MIAPTHCLKRRAPISPPPPASRSPEASPRFPRLTTKSHYQYHLLPACLLPPLHAVAASTSTVILLLTAPRFLGCHHDDHLGGSVLCDCLRPFLLPGPAGPLPTCPYPSLLLSICSGWTSKSTRKRLPSCCRHSRFCSRVGRSINSVGGRDIKLMPPGSPRLLRSPFSASVVPWICNRRINAMAKPICSRFIHLEDSQDLANASSGFKFRFISYNILAQVYVKSSYFQHSPSSCLKWKARSQAILMDFKNFDADFLCIQELDEYGTFYKSNMENLGYLSLYIKRSGQKRDGCGIFYKPSSAQLLQMEEIDYNDLVNCVSTLNEIGNNKILDLETRDAPMKELSRKHQSDDPHVRLKRDCVGLLAAFQLNDSSNHIIVVANTHIYWDPNWADIKLAQAKYLLSRLSKFKELISNKFTCIPSVLVAGDFNSTPGDEVYQNLVSASEAAPIQLHSLYAAHGGEPTFTNCTPDFKGTLDYIFLSGNRLRAMSLLEVPGPESADVIGGLPNHHHPSDHLPIGADFSVLQNP</sequence>
<dbReference type="InterPro" id="IPR050410">
    <property type="entry name" value="CCR4/nocturin_mRNA_transcr"/>
</dbReference>
<dbReference type="Pfam" id="PF03372">
    <property type="entry name" value="Exo_endo_phos"/>
    <property type="match status" value="1"/>
</dbReference>
<protein>
    <recommendedName>
        <fullName evidence="1">Endonuclease/exonuclease/phosphatase domain-containing protein</fullName>
    </recommendedName>
</protein>
<comment type="caution">
    <text evidence="2">The sequence shown here is derived from an EMBL/GenBank/DDBJ whole genome shotgun (WGS) entry which is preliminary data.</text>
</comment>
<evidence type="ECO:0000259" key="1">
    <source>
        <dbReference type="Pfam" id="PF03372"/>
    </source>
</evidence>
<gene>
    <name evidence="2" type="ORF">OPV22_030680</name>
</gene>
<dbReference type="Gene3D" id="3.60.10.10">
    <property type="entry name" value="Endonuclease/exonuclease/phosphatase"/>
    <property type="match status" value="1"/>
</dbReference>
<organism evidence="2 3">
    <name type="scientific">Ensete ventricosum</name>
    <name type="common">Abyssinian banana</name>
    <name type="synonym">Musa ensete</name>
    <dbReference type="NCBI Taxonomy" id="4639"/>
    <lineage>
        <taxon>Eukaryota</taxon>
        <taxon>Viridiplantae</taxon>
        <taxon>Streptophyta</taxon>
        <taxon>Embryophyta</taxon>
        <taxon>Tracheophyta</taxon>
        <taxon>Spermatophyta</taxon>
        <taxon>Magnoliopsida</taxon>
        <taxon>Liliopsida</taxon>
        <taxon>Zingiberales</taxon>
        <taxon>Musaceae</taxon>
        <taxon>Ensete</taxon>
    </lineage>
</organism>
<dbReference type="EMBL" id="JAQQAF010000008">
    <property type="protein sequence ID" value="KAJ8468128.1"/>
    <property type="molecule type" value="Genomic_DNA"/>
</dbReference>
<dbReference type="PANTHER" id="PTHR12121:SF68">
    <property type="entry name" value="CARBON CATABOLITE REPRESSOR PROTEIN 4 HOMOLOG 4-RELATED"/>
    <property type="match status" value="1"/>
</dbReference>
<name>A0AAV8Q4T4_ENSVE</name>
<evidence type="ECO:0000313" key="3">
    <source>
        <dbReference type="Proteomes" id="UP001222027"/>
    </source>
</evidence>
<dbReference type="SUPFAM" id="SSF56219">
    <property type="entry name" value="DNase I-like"/>
    <property type="match status" value="1"/>
</dbReference>
<dbReference type="InterPro" id="IPR005135">
    <property type="entry name" value="Endo/exonuclease/phosphatase"/>
</dbReference>
<feature type="domain" description="Endonuclease/exonuclease/phosphatase" evidence="1">
    <location>
        <begin position="212"/>
        <end position="512"/>
    </location>
</feature>
<dbReference type="PANTHER" id="PTHR12121">
    <property type="entry name" value="CARBON CATABOLITE REPRESSOR PROTEIN 4"/>
    <property type="match status" value="1"/>
</dbReference>
<dbReference type="Proteomes" id="UP001222027">
    <property type="component" value="Unassembled WGS sequence"/>
</dbReference>